<protein>
    <submittedName>
        <fullName evidence="1">DUF2993 domain-containing protein</fullName>
    </submittedName>
</protein>
<dbReference type="InterPro" id="IPR021373">
    <property type="entry name" value="DUF2993"/>
</dbReference>
<accession>A0A7C3VFU7</accession>
<name>A0A7C3VFU7_9CYAN</name>
<proteinExistence type="predicted"/>
<gene>
    <name evidence="1" type="ORF">ENR15_06690</name>
</gene>
<dbReference type="Pfam" id="PF11209">
    <property type="entry name" value="LmeA"/>
    <property type="match status" value="1"/>
</dbReference>
<organism evidence="1">
    <name type="scientific">Planktothricoides sp. SpSt-374</name>
    <dbReference type="NCBI Taxonomy" id="2282167"/>
    <lineage>
        <taxon>Bacteria</taxon>
        <taxon>Bacillati</taxon>
        <taxon>Cyanobacteriota</taxon>
        <taxon>Cyanophyceae</taxon>
        <taxon>Oscillatoriophycideae</taxon>
        <taxon>Oscillatoriales</taxon>
        <taxon>Oscillatoriaceae</taxon>
        <taxon>Planktothricoides</taxon>
    </lineage>
</organism>
<reference evidence="1" key="1">
    <citation type="journal article" date="2020" name="mSystems">
        <title>Genome- and Community-Level Interaction Insights into Carbon Utilization and Element Cycling Functions of Hydrothermarchaeota in Hydrothermal Sediment.</title>
        <authorList>
            <person name="Zhou Z."/>
            <person name="Liu Y."/>
            <person name="Xu W."/>
            <person name="Pan J."/>
            <person name="Luo Z.H."/>
            <person name="Li M."/>
        </authorList>
    </citation>
    <scope>NUCLEOTIDE SEQUENCE [LARGE SCALE GENOMIC DNA]</scope>
    <source>
        <strain evidence="1">SpSt-374</strain>
    </source>
</reference>
<dbReference type="EMBL" id="DSPX01000064">
    <property type="protein sequence ID" value="HGG00332.1"/>
    <property type="molecule type" value="Genomic_DNA"/>
</dbReference>
<evidence type="ECO:0000313" key="1">
    <source>
        <dbReference type="EMBL" id="HGG00332.1"/>
    </source>
</evidence>
<sequence>MELLSLILSGLLTLISPLGLAIDSAAERSIRARINSAEALEVRLDNIPSYQLLGGKISKLRLAARGLYVTPDFRIDTLELETDPLDVDINRLQQQSETSLSQLLRQPLRGAMRLRITQADANQALRSPAVLEYIRQIGPNLTADSSEAAQRLAQRYQIINPKVEFLPDDRLRLAAEIEDRRENKTLKVILESGFTLAGGRQLQLVQPRIFYGDKQVPQRLLDRLAENLTNRLDIQKFETEGLTARVLQLHITEDRIEIVAWVRLAAPEQATAAR</sequence>
<dbReference type="AlphaFoldDB" id="A0A7C3VFU7"/>
<comment type="caution">
    <text evidence="1">The sequence shown here is derived from an EMBL/GenBank/DDBJ whole genome shotgun (WGS) entry which is preliminary data.</text>
</comment>